<dbReference type="InterPro" id="IPR039421">
    <property type="entry name" value="Type_1_exporter"/>
</dbReference>
<keyword evidence="6 7" id="KW-0472">Membrane</keyword>
<keyword evidence="2 7" id="KW-0812">Transmembrane</keyword>
<dbReference type="PANTHER" id="PTHR24221">
    <property type="entry name" value="ATP-BINDING CASSETTE SUB-FAMILY B"/>
    <property type="match status" value="1"/>
</dbReference>
<name>A0A5E8CMC4_9ZZZZ</name>
<dbReference type="SUPFAM" id="SSF90123">
    <property type="entry name" value="ABC transporter transmembrane region"/>
    <property type="match status" value="1"/>
</dbReference>
<proteinExistence type="predicted"/>
<keyword evidence="4" id="KW-0067">ATP-binding</keyword>
<feature type="transmembrane region" description="Helical" evidence="7">
    <location>
        <begin position="241"/>
        <end position="260"/>
    </location>
</feature>
<keyword evidence="5 7" id="KW-1133">Transmembrane helix</keyword>
<evidence type="ECO:0000256" key="7">
    <source>
        <dbReference type="SAM" id="Phobius"/>
    </source>
</evidence>
<feature type="domain" description="ABC transporter" evidence="8">
    <location>
        <begin position="336"/>
        <end position="543"/>
    </location>
</feature>
<evidence type="ECO:0000256" key="3">
    <source>
        <dbReference type="ARBA" id="ARBA00022741"/>
    </source>
</evidence>
<dbReference type="GO" id="GO:0016887">
    <property type="term" value="F:ATP hydrolysis activity"/>
    <property type="evidence" value="ECO:0007669"/>
    <property type="project" value="InterPro"/>
</dbReference>
<sequence length="547" mass="63935">MAEKIFTIPKYLKDYFSKKYNLLILLSCVLLSFHNYLRSIQVPKLLANINITNIRSIIPLLSTFILYYILYLFYMYNGNLVCRSVHMFSYNYIFQKLMIINTNNLDEKIDSSVYVSVVAYVNYLTSLINSSIEIIPYFFSTIFIGFYLYRNISPILNIVFILLILVQGVYLFFYIKKTRNAISKFNFIRHKLIDFNQDINTNMQQIISLNGFEKEKISLKKNSDNMFPSYIKFQFYKISQVWFIIFSNLLFLIYGIIFILRTNKLALLKQFIFIYIYYIYLAGDSLNILNNISAFLGMIDSSYNKIINNVNNNIINNETISRQKNINLNSNNSKILKLTNICFSYQNKQIFKDLNMEFELGPTYGIIGKIGSGKSTLLKIIFGIQKIEKGNIFLGKQNFKETSIEEWRNNFNYFQQTSTILSRTIEENIFYPSITALDSKIALLKKIGIYEIVQELLEEKQKKAKLSGGQKQIILLIRLIFNPKKIILLDEPTSSLDSNTKKYVIKIIKYLKSLGSTLIIITHDHEIMEIVDNIIDISKLIHLNNET</sequence>
<gene>
    <name evidence="9" type="ORF">CPAV1605_1467</name>
</gene>
<feature type="transmembrane region" description="Helical" evidence="7">
    <location>
        <begin position="132"/>
        <end position="149"/>
    </location>
</feature>
<organism evidence="9">
    <name type="scientific">seawater metagenome</name>
    <dbReference type="NCBI Taxonomy" id="1561972"/>
    <lineage>
        <taxon>unclassified sequences</taxon>
        <taxon>metagenomes</taxon>
        <taxon>ecological metagenomes</taxon>
    </lineage>
</organism>
<dbReference type="Pfam" id="PF00005">
    <property type="entry name" value="ABC_tran"/>
    <property type="match status" value="1"/>
</dbReference>
<dbReference type="PROSITE" id="PS50893">
    <property type="entry name" value="ABC_TRANSPORTER_2"/>
    <property type="match status" value="1"/>
</dbReference>
<dbReference type="InterPro" id="IPR003439">
    <property type="entry name" value="ABC_transporter-like_ATP-bd"/>
</dbReference>
<reference evidence="9" key="1">
    <citation type="submission" date="2019-09" db="EMBL/GenBank/DDBJ databases">
        <authorList>
            <person name="Needham M D."/>
        </authorList>
    </citation>
    <scope>NUCLEOTIDE SEQUENCE</scope>
</reference>
<dbReference type="GO" id="GO:0005524">
    <property type="term" value="F:ATP binding"/>
    <property type="evidence" value="ECO:0007669"/>
    <property type="project" value="UniProtKB-KW"/>
</dbReference>
<protein>
    <submittedName>
        <fullName evidence="9">ABC transporter</fullName>
    </submittedName>
</protein>
<evidence type="ECO:0000256" key="1">
    <source>
        <dbReference type="ARBA" id="ARBA00004141"/>
    </source>
</evidence>
<dbReference type="InterPro" id="IPR036640">
    <property type="entry name" value="ABC1_TM_sf"/>
</dbReference>
<accession>A0A5E8CMC4</accession>
<feature type="transmembrane region" description="Helical" evidence="7">
    <location>
        <begin position="272"/>
        <end position="296"/>
    </location>
</feature>
<evidence type="ECO:0000256" key="4">
    <source>
        <dbReference type="ARBA" id="ARBA00022840"/>
    </source>
</evidence>
<dbReference type="SMART" id="SM00382">
    <property type="entry name" value="AAA"/>
    <property type="match status" value="1"/>
</dbReference>
<dbReference type="AlphaFoldDB" id="A0A5E8CMC4"/>
<feature type="transmembrane region" description="Helical" evidence="7">
    <location>
        <begin position="57"/>
        <end position="76"/>
    </location>
</feature>
<evidence type="ECO:0000256" key="5">
    <source>
        <dbReference type="ARBA" id="ARBA00022989"/>
    </source>
</evidence>
<dbReference type="GO" id="GO:0016020">
    <property type="term" value="C:membrane"/>
    <property type="evidence" value="ECO:0007669"/>
    <property type="project" value="UniProtKB-SubCell"/>
</dbReference>
<evidence type="ECO:0000256" key="2">
    <source>
        <dbReference type="ARBA" id="ARBA00022692"/>
    </source>
</evidence>
<dbReference type="Gene3D" id="3.40.50.300">
    <property type="entry name" value="P-loop containing nucleotide triphosphate hydrolases"/>
    <property type="match status" value="1"/>
</dbReference>
<feature type="transmembrane region" description="Helical" evidence="7">
    <location>
        <begin position="155"/>
        <end position="175"/>
    </location>
</feature>
<evidence type="ECO:0000256" key="6">
    <source>
        <dbReference type="ARBA" id="ARBA00023136"/>
    </source>
</evidence>
<keyword evidence="3" id="KW-0547">Nucleotide-binding</keyword>
<dbReference type="SUPFAM" id="SSF52540">
    <property type="entry name" value="P-loop containing nucleoside triphosphate hydrolases"/>
    <property type="match status" value="1"/>
</dbReference>
<dbReference type="GO" id="GO:0042626">
    <property type="term" value="F:ATPase-coupled transmembrane transporter activity"/>
    <property type="evidence" value="ECO:0007669"/>
    <property type="project" value="TreeGrafter"/>
</dbReference>
<comment type="subcellular location">
    <subcellularLocation>
        <location evidence="1">Membrane</location>
        <topology evidence="1">Multi-pass membrane protein</topology>
    </subcellularLocation>
</comment>
<evidence type="ECO:0000313" key="9">
    <source>
        <dbReference type="EMBL" id="VVU95712.1"/>
    </source>
</evidence>
<dbReference type="EMBL" id="CABVLZ010000008">
    <property type="protein sequence ID" value="VVU95712.1"/>
    <property type="molecule type" value="Genomic_DNA"/>
</dbReference>
<dbReference type="InterPro" id="IPR027417">
    <property type="entry name" value="P-loop_NTPase"/>
</dbReference>
<dbReference type="PANTHER" id="PTHR24221:SF503">
    <property type="entry name" value="MITOCHONDRIAL POTASSIUM CHANNEL ATP-BINDING SUBUNIT"/>
    <property type="match status" value="1"/>
</dbReference>
<dbReference type="InterPro" id="IPR003593">
    <property type="entry name" value="AAA+_ATPase"/>
</dbReference>
<evidence type="ECO:0000259" key="8">
    <source>
        <dbReference type="PROSITE" id="PS50893"/>
    </source>
</evidence>
<feature type="transmembrane region" description="Helical" evidence="7">
    <location>
        <begin position="20"/>
        <end position="37"/>
    </location>
</feature>
<dbReference type="CDD" id="cd03228">
    <property type="entry name" value="ABCC_MRP_Like"/>
    <property type="match status" value="1"/>
</dbReference>